<evidence type="ECO:0000256" key="3">
    <source>
        <dbReference type="ARBA" id="ARBA00022692"/>
    </source>
</evidence>
<protein>
    <recommendedName>
        <fullName evidence="10">Fatty acid ABC transporter ATP-binding/permease protein</fullName>
    </recommendedName>
</protein>
<dbReference type="GO" id="GO:0016887">
    <property type="term" value="F:ATP hydrolysis activity"/>
    <property type="evidence" value="ECO:0007669"/>
    <property type="project" value="InterPro"/>
</dbReference>
<dbReference type="PROSITE" id="PS00211">
    <property type="entry name" value="ABC_TRANSPORTER_1"/>
    <property type="match status" value="1"/>
</dbReference>
<name>A0A841AT95_9PSEU</name>
<evidence type="ECO:0000256" key="4">
    <source>
        <dbReference type="ARBA" id="ARBA00022741"/>
    </source>
</evidence>
<dbReference type="Pfam" id="PF00005">
    <property type="entry name" value="ABC_tran"/>
    <property type="match status" value="1"/>
</dbReference>
<dbReference type="AlphaFoldDB" id="A0A841AT95"/>
<evidence type="ECO:0000259" key="12">
    <source>
        <dbReference type="PROSITE" id="PS50893"/>
    </source>
</evidence>
<keyword evidence="7 11" id="KW-0472">Membrane</keyword>
<gene>
    <name evidence="14" type="ORF">HDA45_000304</name>
</gene>
<dbReference type="PANTHER" id="PTHR43394:SF1">
    <property type="entry name" value="ATP-BINDING CASSETTE SUB-FAMILY B MEMBER 10, MITOCHONDRIAL"/>
    <property type="match status" value="1"/>
</dbReference>
<dbReference type="PROSITE" id="PS50929">
    <property type="entry name" value="ABC_TM1F"/>
    <property type="match status" value="1"/>
</dbReference>
<keyword evidence="4" id="KW-0547">Nucleotide-binding</keyword>
<sequence length="580" mass="60171">MNAVTSPLRATLNRARQGKTALVLALIGGVAQHAGAVVAAAAGAWLIATAVTGAGPGGLSPGLIVLAAAVVVASAGTWAAAQFGHAFAFRYQAGLRLALYDGLERSAPRELQGRRTGEVAAVAMGDIEQLELFFAHLLPGVLNAVTIGIASVAALATIDLRLAAAAGIGMLLTSLVPIIVARRTERDGQRLRAELGGLNGDVVDGVQGIRELLAFRRIDAWQAKLTARTSAIRRHQLAHGRAVGFQNGVTDLLSSATTITVLITAVVLSASGGISLAIATVAVGLVIAAVRPVTEVVEMAGQLSPLRASARRVVELIDQPAQVPDSATSTPAVQSPAVRFDHVSFSYEPGRPVLDDVSFEVPAGSTVAIVGHSGAGKSTCVNLLLRFWDAGRGAITLGGHDLRDFPLADLREHITVIPQDVYLFDATIADNLRLGRPGASLAELEAAARAANAHGFIEALPDGYDTKAGERGLRLSGGQRQRLAIARALVSPASVLVMDEAASNLDTENERNIQAALRNLRSGHTTIIIAHRLSTIRGADRIVVLDAGRVAEIGTHKDLLARGGPYARLIAAQHAGVVGS</sequence>
<dbReference type="FunFam" id="3.40.50.300:FF:000287">
    <property type="entry name" value="Multidrug ABC transporter ATP-binding protein"/>
    <property type="match status" value="1"/>
</dbReference>
<dbReference type="GO" id="GO:0015421">
    <property type="term" value="F:ABC-type oligopeptide transporter activity"/>
    <property type="evidence" value="ECO:0007669"/>
    <property type="project" value="TreeGrafter"/>
</dbReference>
<dbReference type="SUPFAM" id="SSF90123">
    <property type="entry name" value="ABC transporter transmembrane region"/>
    <property type="match status" value="1"/>
</dbReference>
<dbReference type="InterPro" id="IPR017871">
    <property type="entry name" value="ABC_transporter-like_CS"/>
</dbReference>
<evidence type="ECO:0000313" key="15">
    <source>
        <dbReference type="Proteomes" id="UP000580861"/>
    </source>
</evidence>
<dbReference type="Gene3D" id="1.20.1560.10">
    <property type="entry name" value="ABC transporter type 1, transmembrane domain"/>
    <property type="match status" value="1"/>
</dbReference>
<evidence type="ECO:0000313" key="14">
    <source>
        <dbReference type="EMBL" id="MBB5850217.1"/>
    </source>
</evidence>
<dbReference type="Proteomes" id="UP000580861">
    <property type="component" value="Unassembled WGS sequence"/>
</dbReference>
<evidence type="ECO:0000259" key="13">
    <source>
        <dbReference type="PROSITE" id="PS50929"/>
    </source>
</evidence>
<feature type="transmembrane region" description="Helical" evidence="11">
    <location>
        <begin position="261"/>
        <end position="290"/>
    </location>
</feature>
<evidence type="ECO:0000256" key="7">
    <source>
        <dbReference type="ARBA" id="ARBA00023136"/>
    </source>
</evidence>
<dbReference type="InterPro" id="IPR011527">
    <property type="entry name" value="ABC1_TM_dom"/>
</dbReference>
<dbReference type="SMART" id="SM00382">
    <property type="entry name" value="AAA"/>
    <property type="match status" value="1"/>
</dbReference>
<feature type="transmembrane region" description="Helical" evidence="11">
    <location>
        <begin position="133"/>
        <end position="156"/>
    </location>
</feature>
<accession>A0A841AT95</accession>
<dbReference type="InterPro" id="IPR027417">
    <property type="entry name" value="P-loop_NTPase"/>
</dbReference>
<evidence type="ECO:0000256" key="2">
    <source>
        <dbReference type="ARBA" id="ARBA00022448"/>
    </source>
</evidence>
<dbReference type="PROSITE" id="PS50893">
    <property type="entry name" value="ABC_TRANSPORTER_2"/>
    <property type="match status" value="1"/>
</dbReference>
<feature type="domain" description="ABC transmembrane type-1" evidence="13">
    <location>
        <begin position="23"/>
        <end position="303"/>
    </location>
</feature>
<evidence type="ECO:0000256" key="6">
    <source>
        <dbReference type="ARBA" id="ARBA00022989"/>
    </source>
</evidence>
<dbReference type="GO" id="GO:0005524">
    <property type="term" value="F:ATP binding"/>
    <property type="evidence" value="ECO:0007669"/>
    <property type="project" value="UniProtKB-KW"/>
</dbReference>
<dbReference type="InterPro" id="IPR003593">
    <property type="entry name" value="AAA+_ATPase"/>
</dbReference>
<dbReference type="GO" id="GO:0005886">
    <property type="term" value="C:plasma membrane"/>
    <property type="evidence" value="ECO:0007669"/>
    <property type="project" value="UniProtKB-SubCell"/>
</dbReference>
<keyword evidence="5" id="KW-0067">ATP-binding</keyword>
<feature type="domain" description="ABC transporter" evidence="12">
    <location>
        <begin position="338"/>
        <end position="572"/>
    </location>
</feature>
<comment type="subcellular location">
    <subcellularLocation>
        <location evidence="1">Cell membrane</location>
        <topology evidence="1">Multi-pass membrane protein</topology>
    </subcellularLocation>
</comment>
<dbReference type="SUPFAM" id="SSF52540">
    <property type="entry name" value="P-loop containing nucleoside triphosphate hydrolases"/>
    <property type="match status" value="1"/>
</dbReference>
<dbReference type="PANTHER" id="PTHR43394">
    <property type="entry name" value="ATP-DEPENDENT PERMEASE MDL1, MITOCHONDRIAL"/>
    <property type="match status" value="1"/>
</dbReference>
<dbReference type="InterPro" id="IPR039421">
    <property type="entry name" value="Type_1_exporter"/>
</dbReference>
<dbReference type="InterPro" id="IPR003439">
    <property type="entry name" value="ABC_transporter-like_ATP-bd"/>
</dbReference>
<evidence type="ECO:0000256" key="9">
    <source>
        <dbReference type="ARBA" id="ARBA00061644"/>
    </source>
</evidence>
<organism evidence="14 15">
    <name type="scientific">Amycolatopsis umgeniensis</name>
    <dbReference type="NCBI Taxonomy" id="336628"/>
    <lineage>
        <taxon>Bacteria</taxon>
        <taxon>Bacillati</taxon>
        <taxon>Actinomycetota</taxon>
        <taxon>Actinomycetes</taxon>
        <taxon>Pseudonocardiales</taxon>
        <taxon>Pseudonocardiaceae</taxon>
        <taxon>Amycolatopsis</taxon>
    </lineage>
</organism>
<evidence type="ECO:0000256" key="11">
    <source>
        <dbReference type="SAM" id="Phobius"/>
    </source>
</evidence>
<feature type="transmembrane region" description="Helical" evidence="11">
    <location>
        <begin position="59"/>
        <end position="81"/>
    </location>
</feature>
<dbReference type="Gene3D" id="3.40.50.300">
    <property type="entry name" value="P-loop containing nucleotide triphosphate hydrolases"/>
    <property type="match status" value="1"/>
</dbReference>
<feature type="transmembrane region" description="Helical" evidence="11">
    <location>
        <begin position="162"/>
        <end position="181"/>
    </location>
</feature>
<evidence type="ECO:0000256" key="5">
    <source>
        <dbReference type="ARBA" id="ARBA00022840"/>
    </source>
</evidence>
<comment type="similarity">
    <text evidence="9">Belongs to the ABC transporter superfamily. Lipid exporter (TC 3.A.1.106) family.</text>
</comment>
<evidence type="ECO:0000256" key="10">
    <source>
        <dbReference type="ARBA" id="ARBA00071747"/>
    </source>
</evidence>
<dbReference type="RefSeq" id="WP_184891499.1">
    <property type="nucleotide sequence ID" value="NZ_JACHMX010000001.1"/>
</dbReference>
<dbReference type="EMBL" id="JACHMX010000001">
    <property type="protein sequence ID" value="MBB5850217.1"/>
    <property type="molecule type" value="Genomic_DNA"/>
</dbReference>
<keyword evidence="3 11" id="KW-0812">Transmembrane</keyword>
<feature type="transmembrane region" description="Helical" evidence="11">
    <location>
        <begin position="21"/>
        <end position="47"/>
    </location>
</feature>
<reference evidence="14 15" key="1">
    <citation type="submission" date="2020-08" db="EMBL/GenBank/DDBJ databases">
        <title>Sequencing the genomes of 1000 actinobacteria strains.</title>
        <authorList>
            <person name="Klenk H.-P."/>
        </authorList>
    </citation>
    <scope>NUCLEOTIDE SEQUENCE [LARGE SCALE GENOMIC DNA]</scope>
    <source>
        <strain evidence="14 15">DSM 45272</strain>
    </source>
</reference>
<keyword evidence="2" id="KW-0813">Transport</keyword>
<evidence type="ECO:0000256" key="1">
    <source>
        <dbReference type="ARBA" id="ARBA00004651"/>
    </source>
</evidence>
<comment type="function">
    <text evidence="8">ABC transporter involved in fatty acid import. Transmembrane domains (TMD) form a pore in the membrane and the ATP-binding domain (NBD) is responsible for energy generation.</text>
</comment>
<comment type="caution">
    <text evidence="14">The sequence shown here is derived from an EMBL/GenBank/DDBJ whole genome shotgun (WGS) entry which is preliminary data.</text>
</comment>
<keyword evidence="15" id="KW-1185">Reference proteome</keyword>
<proteinExistence type="inferred from homology"/>
<keyword evidence="6 11" id="KW-1133">Transmembrane helix</keyword>
<evidence type="ECO:0000256" key="8">
    <source>
        <dbReference type="ARBA" id="ARBA00055053"/>
    </source>
</evidence>
<dbReference type="InterPro" id="IPR036640">
    <property type="entry name" value="ABC1_TM_sf"/>
</dbReference>
<dbReference type="Pfam" id="PF00664">
    <property type="entry name" value="ABC_membrane"/>
    <property type="match status" value="1"/>
</dbReference>